<gene>
    <name evidence="5" type="ORF">HUO12_13705</name>
</gene>
<dbReference type="Proteomes" id="UP000546031">
    <property type="component" value="Unassembled WGS sequence"/>
</dbReference>
<reference evidence="5 6" key="1">
    <citation type="submission" date="2020-06" db="EMBL/GenBank/DDBJ databases">
        <title>Altererythrobacter lutimaris sp. nov., a marine bacterium isolated from a tidal flat.</title>
        <authorList>
            <person name="Kim D."/>
            <person name="Yoo Y."/>
            <person name="Kim J.-J."/>
        </authorList>
    </citation>
    <scope>NUCLEOTIDE SEQUENCE [LARGE SCALE GENOMIC DNA]</scope>
    <source>
        <strain evidence="5 6">JGD-16</strain>
    </source>
</reference>
<accession>A0A850HEJ3</accession>
<dbReference type="PRINTS" id="PR00081">
    <property type="entry name" value="GDHRDH"/>
</dbReference>
<dbReference type="FunFam" id="3.40.50.720:FF:000084">
    <property type="entry name" value="Short-chain dehydrogenase reductase"/>
    <property type="match status" value="1"/>
</dbReference>
<dbReference type="AlphaFoldDB" id="A0A850HEJ3"/>
<dbReference type="PANTHER" id="PTHR43618">
    <property type="entry name" value="7-ALPHA-HYDROXYSTEROID DEHYDROGENASE"/>
    <property type="match status" value="1"/>
</dbReference>
<keyword evidence="3" id="KW-0560">Oxidoreductase</keyword>
<evidence type="ECO:0000313" key="5">
    <source>
        <dbReference type="EMBL" id="NVE95955.1"/>
    </source>
</evidence>
<proteinExistence type="inferred from homology"/>
<dbReference type="EMBL" id="JABWTA010000001">
    <property type="protein sequence ID" value="NVE95955.1"/>
    <property type="molecule type" value="Genomic_DNA"/>
</dbReference>
<dbReference type="PRINTS" id="PR00080">
    <property type="entry name" value="SDRFAMILY"/>
</dbReference>
<name>A0A850HEJ3_9SPHN</name>
<evidence type="ECO:0000256" key="3">
    <source>
        <dbReference type="ARBA" id="ARBA00023002"/>
    </source>
</evidence>
<dbReference type="Gene3D" id="3.40.50.720">
    <property type="entry name" value="NAD(P)-binding Rossmann-like Domain"/>
    <property type="match status" value="1"/>
</dbReference>
<evidence type="ECO:0000256" key="2">
    <source>
        <dbReference type="ARBA" id="ARBA00022857"/>
    </source>
</evidence>
<sequence length="268" mass="28538">MKLEELFGLQGRIALVTGGSRGIGKMIVEGLLEAGCARVYISARKVHEIEETCNELGDKVIGIPADLSQMDGIQRLADELASREDKLDLLVNNAGAAWGEPFDKFTEAGWDRTMDLNVKTPFFLTQKLAPLLRAAASPERPAKVLMIASIDGMKSNPWPTYPYQASKAGLIHLTRRMAAELVGDNIIVNGIGPGAFPSAMNRAARDNEEMVKKGIPSKRVGVTEDMAAGAIYLLSRAGDYVVGTTIPIDGGVVNANIGAGNFVDPSGG</sequence>
<evidence type="ECO:0000313" key="6">
    <source>
        <dbReference type="Proteomes" id="UP000546031"/>
    </source>
</evidence>
<dbReference type="InterPro" id="IPR052178">
    <property type="entry name" value="Sec_Metab_Biosynth_SDR"/>
</dbReference>
<dbReference type="PANTHER" id="PTHR43618:SF8">
    <property type="entry name" value="7ALPHA-HYDROXYSTEROID DEHYDROGENASE"/>
    <property type="match status" value="1"/>
</dbReference>
<keyword evidence="2" id="KW-0521">NADP</keyword>
<dbReference type="GO" id="GO:0008709">
    <property type="term" value="F:cholate 7-alpha-dehydrogenase (NAD+) activity"/>
    <property type="evidence" value="ECO:0007669"/>
    <property type="project" value="TreeGrafter"/>
</dbReference>
<dbReference type="Pfam" id="PF00106">
    <property type="entry name" value="adh_short"/>
    <property type="match status" value="1"/>
</dbReference>
<dbReference type="InterPro" id="IPR036291">
    <property type="entry name" value="NAD(P)-bd_dom_sf"/>
</dbReference>
<dbReference type="RefSeq" id="WP_176274477.1">
    <property type="nucleotide sequence ID" value="NZ_JABWTA010000001.1"/>
</dbReference>
<keyword evidence="6" id="KW-1185">Reference proteome</keyword>
<dbReference type="SUPFAM" id="SSF51735">
    <property type="entry name" value="NAD(P)-binding Rossmann-fold domains"/>
    <property type="match status" value="1"/>
</dbReference>
<comment type="caution">
    <text evidence="5">The sequence shown here is derived from an EMBL/GenBank/DDBJ whole genome shotgun (WGS) entry which is preliminary data.</text>
</comment>
<dbReference type="GO" id="GO:0005829">
    <property type="term" value="C:cytosol"/>
    <property type="evidence" value="ECO:0007669"/>
    <property type="project" value="TreeGrafter"/>
</dbReference>
<evidence type="ECO:0000256" key="1">
    <source>
        <dbReference type="ARBA" id="ARBA00006484"/>
    </source>
</evidence>
<evidence type="ECO:0000256" key="4">
    <source>
        <dbReference type="RuleBase" id="RU000363"/>
    </source>
</evidence>
<comment type="similarity">
    <text evidence="1 4">Belongs to the short-chain dehydrogenases/reductases (SDR) family.</text>
</comment>
<organism evidence="5 6">
    <name type="scientific">Altererythrobacter lutimaris</name>
    <dbReference type="NCBI Taxonomy" id="2743979"/>
    <lineage>
        <taxon>Bacteria</taxon>
        <taxon>Pseudomonadati</taxon>
        <taxon>Pseudomonadota</taxon>
        <taxon>Alphaproteobacteria</taxon>
        <taxon>Sphingomonadales</taxon>
        <taxon>Erythrobacteraceae</taxon>
        <taxon>Altererythrobacter</taxon>
    </lineage>
</organism>
<protein>
    <submittedName>
        <fullName evidence="5">SDR family oxidoreductase</fullName>
    </submittedName>
</protein>
<dbReference type="InterPro" id="IPR002347">
    <property type="entry name" value="SDR_fam"/>
</dbReference>